<dbReference type="Proteomes" id="UP001239445">
    <property type="component" value="Unassembled WGS sequence"/>
</dbReference>
<evidence type="ECO:0000256" key="2">
    <source>
        <dbReference type="SAM" id="SignalP"/>
    </source>
</evidence>
<protein>
    <submittedName>
        <fullName evidence="3">Uncharacterized protein</fullName>
    </submittedName>
</protein>
<evidence type="ECO:0000313" key="4">
    <source>
        <dbReference type="Proteomes" id="UP001239445"/>
    </source>
</evidence>
<evidence type="ECO:0000256" key="1">
    <source>
        <dbReference type="SAM" id="MobiDB-lite"/>
    </source>
</evidence>
<feature type="region of interest" description="Disordered" evidence="1">
    <location>
        <begin position="235"/>
        <end position="254"/>
    </location>
</feature>
<feature type="signal peptide" evidence="2">
    <location>
        <begin position="1"/>
        <end position="20"/>
    </location>
</feature>
<name>A0AAJ0BQ79_9PEZI</name>
<evidence type="ECO:0000313" key="3">
    <source>
        <dbReference type="EMBL" id="KAK1760056.1"/>
    </source>
</evidence>
<dbReference type="AlphaFoldDB" id="A0AAJ0BQ79"/>
<comment type="caution">
    <text evidence="3">The sequence shown here is derived from an EMBL/GenBank/DDBJ whole genome shotgun (WGS) entry which is preliminary data.</text>
</comment>
<gene>
    <name evidence="3" type="ORF">QBC47DRAFT_333896</name>
</gene>
<organism evidence="3 4">
    <name type="scientific">Echria macrotheca</name>
    <dbReference type="NCBI Taxonomy" id="438768"/>
    <lineage>
        <taxon>Eukaryota</taxon>
        <taxon>Fungi</taxon>
        <taxon>Dikarya</taxon>
        <taxon>Ascomycota</taxon>
        <taxon>Pezizomycotina</taxon>
        <taxon>Sordariomycetes</taxon>
        <taxon>Sordariomycetidae</taxon>
        <taxon>Sordariales</taxon>
        <taxon>Schizotheciaceae</taxon>
        <taxon>Echria</taxon>
    </lineage>
</organism>
<keyword evidence="2" id="KW-0732">Signal</keyword>
<keyword evidence="4" id="KW-1185">Reference proteome</keyword>
<dbReference type="EMBL" id="MU839827">
    <property type="protein sequence ID" value="KAK1760056.1"/>
    <property type="molecule type" value="Genomic_DNA"/>
</dbReference>
<accession>A0AAJ0BQ79</accession>
<reference evidence="3" key="1">
    <citation type="submission" date="2023-06" db="EMBL/GenBank/DDBJ databases">
        <title>Genome-scale phylogeny and comparative genomics of the fungal order Sordariales.</title>
        <authorList>
            <consortium name="Lawrence Berkeley National Laboratory"/>
            <person name="Hensen N."/>
            <person name="Bonometti L."/>
            <person name="Westerberg I."/>
            <person name="Brannstrom I.O."/>
            <person name="Guillou S."/>
            <person name="Cros-Aarteil S."/>
            <person name="Calhoun S."/>
            <person name="Haridas S."/>
            <person name="Kuo A."/>
            <person name="Mondo S."/>
            <person name="Pangilinan J."/>
            <person name="Riley R."/>
            <person name="Labutti K."/>
            <person name="Andreopoulos B."/>
            <person name="Lipzen A."/>
            <person name="Chen C."/>
            <person name="Yanf M."/>
            <person name="Daum C."/>
            <person name="Ng V."/>
            <person name="Clum A."/>
            <person name="Steindorff A."/>
            <person name="Ohm R."/>
            <person name="Martin F."/>
            <person name="Silar P."/>
            <person name="Natvig D."/>
            <person name="Lalanne C."/>
            <person name="Gautier V."/>
            <person name="Ament-Velasquez S.L."/>
            <person name="Kruys A."/>
            <person name="Hutchinson M.I."/>
            <person name="Powell A.J."/>
            <person name="Barry K."/>
            <person name="Miller A.N."/>
            <person name="Grigoriev I.V."/>
            <person name="Debuchy R."/>
            <person name="Gladieux P."/>
            <person name="Thoren M.H."/>
            <person name="Johannesson H."/>
        </authorList>
    </citation>
    <scope>NUCLEOTIDE SEQUENCE</scope>
    <source>
        <strain evidence="3">PSN4</strain>
    </source>
</reference>
<sequence length="682" mass="74135">MKWQSPSTLSLVIFAGVVCAEVLDFGDLQQYDPKLDALPDGIQADSIWITEADDGFNVVLGQDIKARVDGVLDGCGQPSDQCYQDVSKVLEDAVIQTDKHLQSRQLVVIIAFIARVWKSISRLKGAIAALTVAGWLGGKQRANDKGNFWPEVAASGAVNIPQATPITVLAGGSAVVTITQAPDTSTSLEGSVTPAVTAVTSAADGFQAGDLAAILDKGLADRLNDFMQRSKDCQAGLDFDNENPTPASTRKRAGRGTYGQALCASQAVIGGVENGGPFNDLLHISPAGVHFQFAPGAGPAVLAADRFADFIDSYSPMITSDSDVRQQLGLYIMALAIDTIVEDNPLRDRNRIQATMVITEGGLSPTASACPDPHSGEHKGCECTGPPFLTTDFADPGLRQDFRLWKKLLNENDTTQPPEMRPQCPVAMTEIPASVFSSDKNTIHSHFCEKWNKDFKLSMTVDSKGANVLPEPHLKSVTKRTPPADAGSYVNFRCDLNFTPASKDTTPGIYMYETGSYDDICGTFEYKIYNPFTKLQEFPRFCYKPEDVPALNGDVHGDSVSSFTMWPCVGRWLPRYTIRKDDKSSFVQNLSWDGQVPYQYNIWWKDGCALENNGPKAVYAADPLLQGEGAGNVKCQDTLWWNWKGCINGGIGGNVQLGCLMFEFVASDKLRVFEVDKIGEPF</sequence>
<proteinExistence type="predicted"/>
<feature type="chain" id="PRO_5042523502" evidence="2">
    <location>
        <begin position="21"/>
        <end position="682"/>
    </location>
</feature>